<dbReference type="AlphaFoldDB" id="A0AAN7PX39"/>
<name>A0AAN7PX39_9COLE</name>
<evidence type="ECO:0000256" key="9">
    <source>
        <dbReference type="SAM" id="SignalP"/>
    </source>
</evidence>
<proteinExistence type="inferred from homology"/>
<comment type="similarity">
    <text evidence="1 7">Belongs to the N-acetylmuramoyl-L-alanine amidase 2 family.</text>
</comment>
<protein>
    <recommendedName>
        <fullName evidence="7">Peptidoglycan-recognition protein</fullName>
    </recommendedName>
</protein>
<evidence type="ECO:0000313" key="12">
    <source>
        <dbReference type="EMBL" id="KAK4879904.1"/>
    </source>
</evidence>
<dbReference type="CDD" id="cd06583">
    <property type="entry name" value="PGRP"/>
    <property type="match status" value="1"/>
</dbReference>
<dbReference type="PANTHER" id="PTHR11022">
    <property type="entry name" value="PEPTIDOGLYCAN RECOGNITION PROTEIN"/>
    <property type="match status" value="1"/>
</dbReference>
<feature type="disulfide bond" evidence="8">
    <location>
        <begin position="57"/>
        <end position="63"/>
    </location>
</feature>
<dbReference type="GO" id="GO:0042834">
    <property type="term" value="F:peptidoglycan binding"/>
    <property type="evidence" value="ECO:0007669"/>
    <property type="project" value="InterPro"/>
</dbReference>
<gene>
    <name evidence="12" type="ORF">RN001_008050</name>
</gene>
<dbReference type="GO" id="GO:0045087">
    <property type="term" value="P:innate immune response"/>
    <property type="evidence" value="ECO:0007669"/>
    <property type="project" value="UniProtKB-KW"/>
</dbReference>
<keyword evidence="3 9" id="KW-0732">Signal</keyword>
<dbReference type="InterPro" id="IPR002502">
    <property type="entry name" value="Amidase_domain"/>
</dbReference>
<comment type="function">
    <text evidence="6">Peptidoglycan-recognition protein probably involved in innate immunity by binding to peptidoglycans (PGN) of bacteria and activating the prophenoloxidase (proPO) cascade immune response. Binds to 1,3-beta-D-glucan and PGN.</text>
</comment>
<comment type="caution">
    <text evidence="12">The sequence shown here is derived from an EMBL/GenBank/DDBJ whole genome shotgun (WGS) entry which is preliminary data.</text>
</comment>
<evidence type="ECO:0000256" key="8">
    <source>
        <dbReference type="PIRSR" id="PIRSR037945-1"/>
    </source>
</evidence>
<feature type="disulfide bond" evidence="8">
    <location>
        <begin position="20"/>
        <end position="143"/>
    </location>
</feature>
<organism evidence="12 13">
    <name type="scientific">Aquatica leii</name>
    <dbReference type="NCBI Taxonomy" id="1421715"/>
    <lineage>
        <taxon>Eukaryota</taxon>
        <taxon>Metazoa</taxon>
        <taxon>Ecdysozoa</taxon>
        <taxon>Arthropoda</taxon>
        <taxon>Hexapoda</taxon>
        <taxon>Insecta</taxon>
        <taxon>Pterygota</taxon>
        <taxon>Neoptera</taxon>
        <taxon>Endopterygota</taxon>
        <taxon>Coleoptera</taxon>
        <taxon>Polyphaga</taxon>
        <taxon>Elateriformia</taxon>
        <taxon>Elateroidea</taxon>
        <taxon>Lampyridae</taxon>
        <taxon>Luciolinae</taxon>
        <taxon>Aquatica</taxon>
    </lineage>
</organism>
<dbReference type="SMART" id="SM00644">
    <property type="entry name" value="Ami_2"/>
    <property type="match status" value="1"/>
</dbReference>
<dbReference type="GO" id="GO:0009253">
    <property type="term" value="P:peptidoglycan catabolic process"/>
    <property type="evidence" value="ECO:0007669"/>
    <property type="project" value="InterPro"/>
</dbReference>
<keyword evidence="13" id="KW-1185">Reference proteome</keyword>
<evidence type="ECO:0000256" key="7">
    <source>
        <dbReference type="PIRNR" id="PIRNR037945"/>
    </source>
</evidence>
<dbReference type="InterPro" id="IPR036505">
    <property type="entry name" value="Amidase/PGRP_sf"/>
</dbReference>
<keyword evidence="4 7" id="KW-0391">Immunity</keyword>
<sequence>MFLLIVLILATVFTKISGDCPNIINRSAWGSSETSLRNLRVNPATHVIIHHSTGPTCLNENLCKKRVKSIQNYHIEHNRWDDIGYNFLVGEDGNVYEGRGWDKSGAHAPNYNDRSIGICVIGDYSSSPPNAAALNALKLLISCGETSGKITSDYKLVGHRQVRSTECPGQALYREISTWYNWASRP</sequence>
<reference evidence="13" key="1">
    <citation type="submission" date="2023-01" db="EMBL/GenBank/DDBJ databases">
        <title>Key to firefly adult light organ development and bioluminescence: homeobox transcription factors regulate luciferase expression and transportation to peroxisome.</title>
        <authorList>
            <person name="Fu X."/>
        </authorList>
    </citation>
    <scope>NUCLEOTIDE SEQUENCE [LARGE SCALE GENOMIC DNA]</scope>
</reference>
<dbReference type="PIRSF" id="PIRSF037945">
    <property type="entry name" value="PGRPs"/>
    <property type="match status" value="1"/>
</dbReference>
<evidence type="ECO:0000256" key="4">
    <source>
        <dbReference type="ARBA" id="ARBA00022859"/>
    </source>
</evidence>
<evidence type="ECO:0000256" key="5">
    <source>
        <dbReference type="ARBA" id="ARBA00023157"/>
    </source>
</evidence>
<evidence type="ECO:0000259" key="11">
    <source>
        <dbReference type="SMART" id="SM00701"/>
    </source>
</evidence>
<keyword evidence="5 8" id="KW-1015">Disulfide bond</keyword>
<keyword evidence="2 7" id="KW-0399">Innate immunity</keyword>
<evidence type="ECO:0000259" key="10">
    <source>
        <dbReference type="SMART" id="SM00644"/>
    </source>
</evidence>
<dbReference type="SUPFAM" id="SSF55846">
    <property type="entry name" value="N-acetylmuramoyl-L-alanine amidase-like"/>
    <property type="match status" value="1"/>
</dbReference>
<dbReference type="Gene3D" id="3.40.80.10">
    <property type="entry name" value="Peptidoglycan recognition protein-like"/>
    <property type="match status" value="1"/>
</dbReference>
<dbReference type="InterPro" id="IPR015510">
    <property type="entry name" value="PGRP"/>
</dbReference>
<evidence type="ECO:0000256" key="6">
    <source>
        <dbReference type="ARBA" id="ARBA00057187"/>
    </source>
</evidence>
<feature type="signal peptide" evidence="9">
    <location>
        <begin position="1"/>
        <end position="18"/>
    </location>
</feature>
<feature type="domain" description="Peptidoglycan recognition protein family" evidence="11">
    <location>
        <begin position="21"/>
        <end position="163"/>
    </location>
</feature>
<evidence type="ECO:0000256" key="3">
    <source>
        <dbReference type="ARBA" id="ARBA00022729"/>
    </source>
</evidence>
<evidence type="ECO:0000256" key="2">
    <source>
        <dbReference type="ARBA" id="ARBA00022588"/>
    </source>
</evidence>
<dbReference type="GO" id="GO:0008745">
    <property type="term" value="F:N-acetylmuramoyl-L-alanine amidase activity"/>
    <property type="evidence" value="ECO:0007669"/>
    <property type="project" value="InterPro"/>
</dbReference>
<dbReference type="InterPro" id="IPR017331">
    <property type="entry name" value="Peptidoglycan_recognition"/>
</dbReference>
<dbReference type="PANTHER" id="PTHR11022:SF75">
    <property type="entry name" value="PEPTIDOGLYCAN-RECOGNITION PROTEIN SB1-RELATED"/>
    <property type="match status" value="1"/>
</dbReference>
<dbReference type="Pfam" id="PF01510">
    <property type="entry name" value="Amidase_2"/>
    <property type="match status" value="1"/>
</dbReference>
<dbReference type="InterPro" id="IPR006619">
    <property type="entry name" value="PGRP_domain_met/bac"/>
</dbReference>
<dbReference type="FunFam" id="3.40.80.10:FF:000001">
    <property type="entry name" value="Peptidoglycan recognition protein 1"/>
    <property type="match status" value="1"/>
</dbReference>
<dbReference type="GO" id="GO:0008270">
    <property type="term" value="F:zinc ion binding"/>
    <property type="evidence" value="ECO:0007669"/>
    <property type="project" value="InterPro"/>
</dbReference>
<evidence type="ECO:0000313" key="13">
    <source>
        <dbReference type="Proteomes" id="UP001353858"/>
    </source>
</evidence>
<dbReference type="Proteomes" id="UP001353858">
    <property type="component" value="Unassembled WGS sequence"/>
</dbReference>
<dbReference type="EMBL" id="JARPUR010000003">
    <property type="protein sequence ID" value="KAK4879904.1"/>
    <property type="molecule type" value="Genomic_DNA"/>
</dbReference>
<accession>A0AAN7PX39</accession>
<dbReference type="SMART" id="SM00701">
    <property type="entry name" value="PGRP"/>
    <property type="match status" value="1"/>
</dbReference>
<feature type="domain" description="N-acetylmuramoyl-L-alanine amidase" evidence="10">
    <location>
        <begin position="34"/>
        <end position="169"/>
    </location>
</feature>
<feature type="chain" id="PRO_5042911966" description="Peptidoglycan-recognition protein" evidence="9">
    <location>
        <begin position="19"/>
        <end position="186"/>
    </location>
</feature>
<evidence type="ECO:0000256" key="1">
    <source>
        <dbReference type="ARBA" id="ARBA00007553"/>
    </source>
</evidence>